<evidence type="ECO:0000256" key="12">
    <source>
        <dbReference type="ARBA" id="ARBA00060084"/>
    </source>
</evidence>
<name>A0A2N5TBL3_9BASI</name>
<accession>A0A2N5TBL3</accession>
<evidence type="ECO:0000256" key="5">
    <source>
        <dbReference type="ARBA" id="ARBA00022692"/>
    </source>
</evidence>
<dbReference type="SUPFAM" id="SSF69572">
    <property type="entry name" value="Activating enzymes of the ubiquitin-like proteins"/>
    <property type="match status" value="1"/>
</dbReference>
<dbReference type="GO" id="GO:0061503">
    <property type="term" value="F:tRNA threonylcarbamoyladenosine dehydratase"/>
    <property type="evidence" value="ECO:0007669"/>
    <property type="project" value="TreeGrafter"/>
</dbReference>
<evidence type="ECO:0000256" key="11">
    <source>
        <dbReference type="ARBA" id="ARBA00023136"/>
    </source>
</evidence>
<comment type="function">
    <text evidence="12">Catalyzes the ATP-dependent dehydration of threonylcarbamoyladenosine at position 37 (t(6)A37) to form cyclic t(6)A37 (ct(6)A37) in tRNAs that read codons beginning with adenine.</text>
</comment>
<dbReference type="InterPro" id="IPR000594">
    <property type="entry name" value="ThiF_NAD_FAD-bd"/>
</dbReference>
<dbReference type="PANTHER" id="PTHR43267">
    <property type="entry name" value="TRNA THREONYLCARBAMOYLADENOSINE DEHYDRATASE"/>
    <property type="match status" value="1"/>
</dbReference>
<gene>
    <name evidence="15" type="ORF">PCASD_16218</name>
</gene>
<dbReference type="GO" id="GO:0005741">
    <property type="term" value="C:mitochondrial outer membrane"/>
    <property type="evidence" value="ECO:0007669"/>
    <property type="project" value="UniProtKB-SubCell"/>
</dbReference>
<evidence type="ECO:0000256" key="4">
    <source>
        <dbReference type="ARBA" id="ARBA00022598"/>
    </source>
</evidence>
<dbReference type="Gene3D" id="3.40.50.720">
    <property type="entry name" value="NAD(P)-binding Rossmann-like Domain"/>
    <property type="match status" value="1"/>
</dbReference>
<organism evidence="15 16">
    <name type="scientific">Puccinia coronata f. sp. avenae</name>
    <dbReference type="NCBI Taxonomy" id="200324"/>
    <lineage>
        <taxon>Eukaryota</taxon>
        <taxon>Fungi</taxon>
        <taxon>Dikarya</taxon>
        <taxon>Basidiomycota</taxon>
        <taxon>Pucciniomycotina</taxon>
        <taxon>Pucciniomycetes</taxon>
        <taxon>Pucciniales</taxon>
        <taxon>Pucciniaceae</taxon>
        <taxon>Puccinia</taxon>
    </lineage>
</organism>
<dbReference type="GO" id="GO:0008641">
    <property type="term" value="F:ubiquitin-like modifier activating enzyme activity"/>
    <property type="evidence" value="ECO:0007669"/>
    <property type="project" value="InterPro"/>
</dbReference>
<dbReference type="Pfam" id="PF00899">
    <property type="entry name" value="ThiF"/>
    <property type="match status" value="1"/>
</dbReference>
<evidence type="ECO:0000256" key="8">
    <source>
        <dbReference type="ARBA" id="ARBA00022840"/>
    </source>
</evidence>
<evidence type="ECO:0000256" key="2">
    <source>
        <dbReference type="ARBA" id="ARBA00004294"/>
    </source>
</evidence>
<dbReference type="InterPro" id="IPR035985">
    <property type="entry name" value="Ubiquitin-activating_enz"/>
</dbReference>
<keyword evidence="9 13" id="KW-1133">Transmembrane helix</keyword>
<evidence type="ECO:0000259" key="14">
    <source>
        <dbReference type="Pfam" id="PF00899"/>
    </source>
</evidence>
<keyword evidence="8" id="KW-0067">ATP-binding</keyword>
<feature type="domain" description="THIF-type NAD/FAD binding fold" evidence="14">
    <location>
        <begin position="126"/>
        <end position="398"/>
    </location>
</feature>
<keyword evidence="6" id="KW-0547">Nucleotide-binding</keyword>
<evidence type="ECO:0000256" key="9">
    <source>
        <dbReference type="ARBA" id="ARBA00022989"/>
    </source>
</evidence>
<dbReference type="FunFam" id="3.40.50.720:FF:000125">
    <property type="entry name" value="tRNA threonylcarbamoyladenosine dehydratase 2-like"/>
    <property type="match status" value="1"/>
</dbReference>
<keyword evidence="10" id="KW-0496">Mitochondrion</keyword>
<protein>
    <recommendedName>
        <fullName evidence="14">THIF-type NAD/FAD binding fold domain-containing protein</fullName>
    </recommendedName>
</protein>
<comment type="subcellular location">
    <subcellularLocation>
        <location evidence="1">Mitochondrion membrane</location>
        <topology evidence="1">Multi-pass membrane protein</topology>
    </subcellularLocation>
    <subcellularLocation>
        <location evidence="2">Mitochondrion outer membrane</location>
    </subcellularLocation>
</comment>
<comment type="similarity">
    <text evidence="3">Belongs to the HesA/MoeB/ThiF family.</text>
</comment>
<feature type="transmembrane region" description="Helical" evidence="13">
    <location>
        <begin position="69"/>
        <end position="90"/>
    </location>
</feature>
<reference evidence="15 16" key="1">
    <citation type="submission" date="2017-11" db="EMBL/GenBank/DDBJ databases">
        <title>De novo assembly and phasing of dikaryotic genomes from two isolates of Puccinia coronata f. sp. avenae, the causal agent of oat crown rust.</title>
        <authorList>
            <person name="Miller M.E."/>
            <person name="Zhang Y."/>
            <person name="Omidvar V."/>
            <person name="Sperschneider J."/>
            <person name="Schwessinger B."/>
            <person name="Raley C."/>
            <person name="Palmer J.M."/>
            <person name="Garnica D."/>
            <person name="Upadhyaya N."/>
            <person name="Rathjen J."/>
            <person name="Taylor J.M."/>
            <person name="Park R.F."/>
            <person name="Dodds P.N."/>
            <person name="Hirsch C.D."/>
            <person name="Kianian S.F."/>
            <person name="Figueroa M."/>
        </authorList>
    </citation>
    <scope>NUCLEOTIDE SEQUENCE [LARGE SCALE GENOMIC DNA]</scope>
    <source>
        <strain evidence="15">12SD80</strain>
    </source>
</reference>
<evidence type="ECO:0000256" key="7">
    <source>
        <dbReference type="ARBA" id="ARBA00022787"/>
    </source>
</evidence>
<evidence type="ECO:0000256" key="10">
    <source>
        <dbReference type="ARBA" id="ARBA00023128"/>
    </source>
</evidence>
<dbReference type="Proteomes" id="UP000235392">
    <property type="component" value="Unassembled WGS sequence"/>
</dbReference>
<evidence type="ECO:0000256" key="13">
    <source>
        <dbReference type="SAM" id="Phobius"/>
    </source>
</evidence>
<dbReference type="EMBL" id="PGCI01000650">
    <property type="protein sequence ID" value="PLW22862.1"/>
    <property type="molecule type" value="Genomic_DNA"/>
</dbReference>
<sequence>MAKPPSRPTERPLLITVPGPGGKRCTLSVRELNPDFLPSSCIDACRSSSTMAHYWTSGFSSSSRTSVSITQAIVVGVVSGALTAFVMYTFQRSSALQSSSDRPKPVKKRSTTNPVYDESLIAEQLARNLAFLGPQGNRDVRNAFVIVIGLGGVGSSAATSLVRSGVGRIRLIDFDQVTLSSLNRHATATREDVGIAKVTSCQKFYAKIAPWLHIEAVVEQFTLDDAPRLLEGNPDWVLDCIDNITTKVDLLTYCKKNDLKVFSALGAASKADPSRIQIADISMTFEDPLARSVRRRLRQNGIIDGIPVVYSTEKPNENVRLLPLPEEEFQKGNVGELSALADFRVRILPVLGPLPSMFGQAMAAHTITQLANFPTQPLAIKNRTKVYHRIFNDLLAREFRLSGATTIPFSVEDIGYIFEDVFRGRSVVHPTYKVSSHPCMVRWAMEEELHWSNCVIMDRAEADIHQQKVLVDRIHPRLVWGPETADLVQARFSEEREMYVSLILHSSPSRVPVTEIDLLSMAG</sequence>
<evidence type="ECO:0000313" key="16">
    <source>
        <dbReference type="Proteomes" id="UP000235392"/>
    </source>
</evidence>
<comment type="caution">
    <text evidence="15">The sequence shown here is derived from an EMBL/GenBank/DDBJ whole genome shotgun (WGS) entry which is preliminary data.</text>
</comment>
<dbReference type="PANTHER" id="PTHR43267:SF2">
    <property type="entry name" value="TRNA THREONYLCARBAMOYLADENOSINE DEHYDRATASE 1-RELATED"/>
    <property type="match status" value="1"/>
</dbReference>
<keyword evidence="4" id="KW-0436">Ligase</keyword>
<evidence type="ECO:0000256" key="6">
    <source>
        <dbReference type="ARBA" id="ARBA00022741"/>
    </source>
</evidence>
<dbReference type="AlphaFoldDB" id="A0A2N5TBL3"/>
<dbReference type="InterPro" id="IPR045886">
    <property type="entry name" value="ThiF/MoeB/HesA"/>
</dbReference>
<dbReference type="GO" id="GO:0061504">
    <property type="term" value="P:cyclic threonylcarbamoyladenosine biosynthetic process"/>
    <property type="evidence" value="ECO:0007669"/>
    <property type="project" value="TreeGrafter"/>
</dbReference>
<evidence type="ECO:0000256" key="1">
    <source>
        <dbReference type="ARBA" id="ARBA00004225"/>
    </source>
</evidence>
<dbReference type="CDD" id="cd00755">
    <property type="entry name" value="YgdL_like"/>
    <property type="match status" value="1"/>
</dbReference>
<proteinExistence type="inferred from homology"/>
<keyword evidence="11 13" id="KW-0472">Membrane</keyword>
<dbReference type="GO" id="GO:0005524">
    <property type="term" value="F:ATP binding"/>
    <property type="evidence" value="ECO:0007669"/>
    <property type="project" value="UniProtKB-KW"/>
</dbReference>
<evidence type="ECO:0000256" key="3">
    <source>
        <dbReference type="ARBA" id="ARBA00009919"/>
    </source>
</evidence>
<keyword evidence="7" id="KW-1000">Mitochondrion outer membrane</keyword>
<evidence type="ECO:0000313" key="15">
    <source>
        <dbReference type="EMBL" id="PLW22862.1"/>
    </source>
</evidence>
<keyword evidence="5 13" id="KW-0812">Transmembrane</keyword>